<dbReference type="GO" id="GO:0017056">
    <property type="term" value="F:structural constituent of nuclear pore"/>
    <property type="evidence" value="ECO:0007669"/>
    <property type="project" value="InterPro"/>
</dbReference>
<sequence>MDPNAPYSGVFKKFLSEISPRDRYSSVLKQYTGLIHQELPNANMYGVLTEMLIPLWINFNLREQLELLNIIILLTPQIEVTLGDIDQLVDLIQITSFGRYQCFFYHHSHLTDSQNELQRQIHYALTFYSIQILSHGWNKNIYEHQSVKFTLHNKIMYPTSYDAKQGPIVMAWILVLFHRIMNTSSYDEHFSNQSFILLDEDLWKLLDEAVHSNIMDIPAICNIIEPVIDEMVYEMFAKFGISAFHSQVTLSSIIAFFCRFHTFPFNKSTSAILQYSRERFPVDSFCFFKILGAVLNWCADTHKKEVLELLNHLKFSIRLDECKLKTVELNKYVLEYELHPLKYVPKICIPHGTEAIPDPEENIVTLKKSLPIWDVMRDYLLMYLNGKTDVDVVQNIMEMINFVEISLQKVKTIDDNILQFSELVVHVIWKTSSDCCSPEELKLLASCIKLHSVLFCIIPEDIIKCFEIYNFLPGYPVRMKRKDIQIHDTYYTQSRIYAIVCCKEAKVGEYPVLFSYLNFFHNVVQNMLESWYTVAGLKFIFHVFSNVNNDFWKFKNLEDRNLIIWNCIEIIHEILNHGLKDLYDKKHCNSLVDFEDNENEYVVPTPYFITRSCVLSILNSVNENTILSTAITGDIALLETIIESPCWTHGKSAISINIITYSLSLVQRCLIFIDVEKKLKKTEVSFDHLFQPEKCLALLSYRYNCFNDTLCQLAIKLLIKLASSSLLALMAVCIMKQIVIADALLEIDKVRKLCLEKSVPDKKWQNLLLFTSRYISDTYCSDVIDEVPKLSVEFEPIPVPASAVAESWKKFLQVVTSHCSDLVEAPGVTAYPILDNLTAELSDSEFKKKEKFLCDVYRIYLSTWEDGILNHVLKDFANLIVDDNHVAAEYPPLLLHISVFINVVKCMEVNEESMSFMLRETDFMNLVLKINNNILTINRGTKSAKILLQFQNFMCERFAFLKANFHHNSLVLNFFQLVFPGELPVDFNDPMQLFNFVLFGTVKTAASLLIQPSKMCSFLLNVPSHHLSQYFEDTDDVSKSLDNISSSYRNLMYLVKIGIQTLSTFCIEAEATLYGVWPVEDWNFRWLNKIKSKDRCLFPLLLLDHENVQEDFTILATFITLEHRAFTKRMTMEKRPSIESISSSKITLLEYDESGETLSELSIFLFSQSSMYLLHPHIDQSKKLFFINQIFVNLKEFIRNAINDNAPKLSSLPVALDDFEGIKAMHVDATGVGIIQTDENGQVLSPEETETNNKLLLSTFHIVAGLFYKLITTFKHS</sequence>
<dbReference type="PANTHER" id="PTHR31431:SF1">
    <property type="entry name" value="NUCLEOPORIN NUP188"/>
    <property type="match status" value="1"/>
</dbReference>
<proteinExistence type="predicted"/>
<dbReference type="PANTHER" id="PTHR31431">
    <property type="entry name" value="NUCLEOPORIN NUP188 HOMOLOG"/>
    <property type="match status" value="1"/>
</dbReference>
<name>A0AAN9TD35_9HEMI</name>
<keyword evidence="2" id="KW-1185">Reference proteome</keyword>
<dbReference type="InterPro" id="IPR044840">
    <property type="entry name" value="Nup188"/>
</dbReference>
<dbReference type="AlphaFoldDB" id="A0AAN9TD35"/>
<dbReference type="Proteomes" id="UP001367676">
    <property type="component" value="Unassembled WGS sequence"/>
</dbReference>
<accession>A0AAN9TD35</accession>
<gene>
    <name evidence="1" type="ORF">V9T40_013674</name>
</gene>
<evidence type="ECO:0000313" key="1">
    <source>
        <dbReference type="EMBL" id="KAK7582229.1"/>
    </source>
</evidence>
<evidence type="ECO:0000313" key="2">
    <source>
        <dbReference type="Proteomes" id="UP001367676"/>
    </source>
</evidence>
<reference evidence="1 2" key="1">
    <citation type="submission" date="2024-03" db="EMBL/GenBank/DDBJ databases">
        <title>Adaptation during the transition from Ophiocordyceps entomopathogen to insect associate is accompanied by gene loss and intensified selection.</title>
        <authorList>
            <person name="Ward C.M."/>
            <person name="Onetto C.A."/>
            <person name="Borneman A.R."/>
        </authorList>
    </citation>
    <scope>NUCLEOTIDE SEQUENCE [LARGE SCALE GENOMIC DNA]</scope>
    <source>
        <strain evidence="1">AWRI1</strain>
        <tissue evidence="1">Single Adult Female</tissue>
    </source>
</reference>
<dbReference type="GO" id="GO:0006405">
    <property type="term" value="P:RNA export from nucleus"/>
    <property type="evidence" value="ECO:0007669"/>
    <property type="project" value="TreeGrafter"/>
</dbReference>
<protein>
    <submittedName>
        <fullName evidence="1">Uncharacterized protein</fullName>
    </submittedName>
</protein>
<comment type="caution">
    <text evidence="1">The sequence shown here is derived from an EMBL/GenBank/DDBJ whole genome shotgun (WGS) entry which is preliminary data.</text>
</comment>
<dbReference type="GO" id="GO:0006606">
    <property type="term" value="P:protein import into nucleus"/>
    <property type="evidence" value="ECO:0007669"/>
    <property type="project" value="TreeGrafter"/>
</dbReference>
<dbReference type="EMBL" id="JBBCAQ010000033">
    <property type="protein sequence ID" value="KAK7582229.1"/>
    <property type="molecule type" value="Genomic_DNA"/>
</dbReference>
<dbReference type="GO" id="GO:0044611">
    <property type="term" value="C:nuclear pore inner ring"/>
    <property type="evidence" value="ECO:0007669"/>
    <property type="project" value="TreeGrafter"/>
</dbReference>
<organism evidence="1 2">
    <name type="scientific">Parthenolecanium corni</name>
    <dbReference type="NCBI Taxonomy" id="536013"/>
    <lineage>
        <taxon>Eukaryota</taxon>
        <taxon>Metazoa</taxon>
        <taxon>Ecdysozoa</taxon>
        <taxon>Arthropoda</taxon>
        <taxon>Hexapoda</taxon>
        <taxon>Insecta</taxon>
        <taxon>Pterygota</taxon>
        <taxon>Neoptera</taxon>
        <taxon>Paraneoptera</taxon>
        <taxon>Hemiptera</taxon>
        <taxon>Sternorrhyncha</taxon>
        <taxon>Coccoidea</taxon>
        <taxon>Coccidae</taxon>
        <taxon>Parthenolecanium</taxon>
    </lineage>
</organism>